<dbReference type="GO" id="GO:0005576">
    <property type="term" value="C:extracellular region"/>
    <property type="evidence" value="ECO:0007669"/>
    <property type="project" value="UniProtKB-SubCell"/>
</dbReference>
<feature type="domain" description="Peptidase S1" evidence="13">
    <location>
        <begin position="152"/>
        <end position="408"/>
    </location>
</feature>
<dbReference type="InterPro" id="IPR051487">
    <property type="entry name" value="Ser/Thr_Proteases_Immune/Dev"/>
</dbReference>
<dbReference type="InterPro" id="IPR001254">
    <property type="entry name" value="Trypsin_dom"/>
</dbReference>
<feature type="chain" id="PRO_5033343349" evidence="12">
    <location>
        <begin position="28"/>
        <end position="409"/>
    </location>
</feature>
<dbReference type="EMBL" id="UFQS01002633">
    <property type="protein sequence ID" value="SSX14409.1"/>
    <property type="molecule type" value="Genomic_DNA"/>
</dbReference>
<dbReference type="Gene3D" id="2.40.10.10">
    <property type="entry name" value="Trypsin-like serine proteases"/>
    <property type="match status" value="2"/>
</dbReference>
<dbReference type="SUPFAM" id="SSF50494">
    <property type="entry name" value="Trypsin-like serine proteases"/>
    <property type="match status" value="1"/>
</dbReference>
<proteinExistence type="inferred from homology"/>
<keyword evidence="3 11" id="KW-0645">Protease</keyword>
<dbReference type="InterPro" id="IPR038565">
    <property type="entry name" value="CLIP_sf"/>
</dbReference>
<keyword evidence="8" id="KW-1015">Disulfide bond</keyword>
<dbReference type="Pfam" id="PF00089">
    <property type="entry name" value="Trypsin"/>
    <property type="match status" value="1"/>
</dbReference>
<dbReference type="InterPro" id="IPR001314">
    <property type="entry name" value="Peptidase_S1A"/>
</dbReference>
<gene>
    <name evidence="15" type="primary">CSON006990</name>
</gene>
<reference evidence="14" key="1">
    <citation type="submission" date="2018-04" db="EMBL/GenBank/DDBJ databases">
        <authorList>
            <person name="Go L.Y."/>
            <person name="Mitchell J.A."/>
        </authorList>
    </citation>
    <scope>NUCLEOTIDE SEQUENCE</scope>
    <source>
        <tissue evidence="14">Whole organism</tissue>
    </source>
</reference>
<dbReference type="PROSITE" id="PS00134">
    <property type="entry name" value="TRYPSIN_HIS"/>
    <property type="match status" value="1"/>
</dbReference>
<keyword evidence="5 11" id="KW-0378">Hydrolase</keyword>
<evidence type="ECO:0000256" key="1">
    <source>
        <dbReference type="ARBA" id="ARBA00004613"/>
    </source>
</evidence>
<comment type="subcellular location">
    <subcellularLocation>
        <location evidence="1">Secreted</location>
    </subcellularLocation>
</comment>
<dbReference type="InterPro" id="IPR033116">
    <property type="entry name" value="TRYPSIN_SER"/>
</dbReference>
<name>A0A336MXK1_CULSO</name>
<evidence type="ECO:0000256" key="3">
    <source>
        <dbReference type="ARBA" id="ARBA00022670"/>
    </source>
</evidence>
<dbReference type="AlphaFoldDB" id="A0A336MXK1"/>
<dbReference type="EMBL" id="UFQT01002633">
    <property type="protein sequence ID" value="SSX33819.1"/>
    <property type="molecule type" value="Genomic_DNA"/>
</dbReference>
<dbReference type="SMART" id="SM00020">
    <property type="entry name" value="Tryp_SPc"/>
    <property type="match status" value="1"/>
</dbReference>
<dbReference type="PROSITE" id="PS50240">
    <property type="entry name" value="TRYPSIN_DOM"/>
    <property type="match status" value="1"/>
</dbReference>
<dbReference type="PANTHER" id="PTHR24256">
    <property type="entry name" value="TRYPTASE-RELATED"/>
    <property type="match status" value="1"/>
</dbReference>
<evidence type="ECO:0000256" key="4">
    <source>
        <dbReference type="ARBA" id="ARBA00022729"/>
    </source>
</evidence>
<sequence>MSVGFYRFILLFGISQFFVFHKNSVIASKIGPICTSVYAGYGFCVSINRCDRLYKVFTKVINSVTYATRVEGELLDKSRNLCKSYPSDHVCCPFDDIISESETRSELSISDDYYDKDGFFAFEYPETKKETYVKSKLPSKNECGFQLFQEKIIGGTDTRLEEYPWVALIQYYRYRSDSFSYDCGGTLISRRYVLTAAHCVTGEIILKIGSPISVRLGEYNLQTEVDCTRNKTECVQSQYLDVGIEKITPHPLYNKGYNAKSNDIALIQLIEDINFTPYIRPICLTEPYHPHPYSNTNMVVSGFGRTLKAKFSKIKQKLLLSVFDHTRCVTQFRSNLSISISKNQICAGGKFMQDTCSGDSGGALAQYKDNNWYLMGLVSFGVKCGLYNWPGVYTYVPNYVDWIVDNMQS</sequence>
<comment type="similarity">
    <text evidence="10">Belongs to the peptidase S1 family. CLIP subfamily.</text>
</comment>
<keyword evidence="7" id="KW-0865">Zymogen</keyword>
<dbReference type="InterPro" id="IPR009003">
    <property type="entry name" value="Peptidase_S1_PA"/>
</dbReference>
<evidence type="ECO:0000256" key="8">
    <source>
        <dbReference type="ARBA" id="ARBA00023157"/>
    </source>
</evidence>
<feature type="signal peptide" evidence="12">
    <location>
        <begin position="1"/>
        <end position="27"/>
    </location>
</feature>
<evidence type="ECO:0000256" key="11">
    <source>
        <dbReference type="RuleBase" id="RU363034"/>
    </source>
</evidence>
<evidence type="ECO:0000313" key="15">
    <source>
        <dbReference type="EMBL" id="SSX33819.1"/>
    </source>
</evidence>
<evidence type="ECO:0000256" key="7">
    <source>
        <dbReference type="ARBA" id="ARBA00023145"/>
    </source>
</evidence>
<dbReference type="PRINTS" id="PR00722">
    <property type="entry name" value="CHYMOTRYPSIN"/>
</dbReference>
<evidence type="ECO:0000256" key="6">
    <source>
        <dbReference type="ARBA" id="ARBA00022825"/>
    </source>
</evidence>
<dbReference type="InterPro" id="IPR018114">
    <property type="entry name" value="TRYPSIN_HIS"/>
</dbReference>
<evidence type="ECO:0000256" key="5">
    <source>
        <dbReference type="ARBA" id="ARBA00022801"/>
    </source>
</evidence>
<keyword evidence="6 11" id="KW-0720">Serine protease</keyword>
<dbReference type="VEuPathDB" id="VectorBase:CSON006990"/>
<dbReference type="GO" id="GO:0006508">
    <property type="term" value="P:proteolysis"/>
    <property type="evidence" value="ECO:0007669"/>
    <property type="project" value="UniProtKB-KW"/>
</dbReference>
<evidence type="ECO:0000256" key="10">
    <source>
        <dbReference type="ARBA" id="ARBA00024195"/>
    </source>
</evidence>
<evidence type="ECO:0000313" key="14">
    <source>
        <dbReference type="EMBL" id="SSX14409.1"/>
    </source>
</evidence>
<dbReference type="GO" id="GO:0004252">
    <property type="term" value="F:serine-type endopeptidase activity"/>
    <property type="evidence" value="ECO:0007669"/>
    <property type="project" value="InterPro"/>
</dbReference>
<dbReference type="Gene3D" id="3.30.1640.30">
    <property type="match status" value="1"/>
</dbReference>
<evidence type="ECO:0000256" key="2">
    <source>
        <dbReference type="ARBA" id="ARBA00022525"/>
    </source>
</evidence>
<keyword evidence="4 12" id="KW-0732">Signal</keyword>
<dbReference type="CDD" id="cd00190">
    <property type="entry name" value="Tryp_SPc"/>
    <property type="match status" value="1"/>
</dbReference>
<keyword evidence="2" id="KW-0964">Secreted</keyword>
<organism evidence="15">
    <name type="scientific">Culicoides sonorensis</name>
    <name type="common">Biting midge</name>
    <dbReference type="NCBI Taxonomy" id="179676"/>
    <lineage>
        <taxon>Eukaryota</taxon>
        <taxon>Metazoa</taxon>
        <taxon>Ecdysozoa</taxon>
        <taxon>Arthropoda</taxon>
        <taxon>Hexapoda</taxon>
        <taxon>Insecta</taxon>
        <taxon>Pterygota</taxon>
        <taxon>Neoptera</taxon>
        <taxon>Endopterygota</taxon>
        <taxon>Diptera</taxon>
        <taxon>Nematocera</taxon>
        <taxon>Chironomoidea</taxon>
        <taxon>Ceratopogonidae</taxon>
        <taxon>Ceratopogoninae</taxon>
        <taxon>Culicoides</taxon>
        <taxon>Monoculicoides</taxon>
    </lineage>
</organism>
<evidence type="ECO:0000259" key="13">
    <source>
        <dbReference type="PROSITE" id="PS50240"/>
    </source>
</evidence>
<keyword evidence="9" id="KW-0325">Glycoprotein</keyword>
<evidence type="ECO:0000256" key="9">
    <source>
        <dbReference type="ARBA" id="ARBA00023180"/>
    </source>
</evidence>
<dbReference type="OMA" id="MRRAYDQ"/>
<accession>A0A336MXK1</accession>
<dbReference type="FunFam" id="2.40.10.10:FF:000146">
    <property type="entry name" value="Serine protease 53"/>
    <property type="match status" value="1"/>
</dbReference>
<dbReference type="InterPro" id="IPR043504">
    <property type="entry name" value="Peptidase_S1_PA_chymotrypsin"/>
</dbReference>
<protein>
    <submittedName>
        <fullName evidence="15">CSON006990 protein</fullName>
    </submittedName>
</protein>
<evidence type="ECO:0000256" key="12">
    <source>
        <dbReference type="SAM" id="SignalP"/>
    </source>
</evidence>
<reference evidence="15" key="2">
    <citation type="submission" date="2018-07" db="EMBL/GenBank/DDBJ databases">
        <authorList>
            <person name="Quirk P.G."/>
            <person name="Krulwich T.A."/>
        </authorList>
    </citation>
    <scope>NUCLEOTIDE SEQUENCE</scope>
</reference>
<dbReference type="PROSITE" id="PS00135">
    <property type="entry name" value="TRYPSIN_SER"/>
    <property type="match status" value="1"/>
</dbReference>